<evidence type="ECO:0000256" key="8">
    <source>
        <dbReference type="ARBA" id="ARBA00023242"/>
    </source>
</evidence>
<organism evidence="10 11">
    <name type="scientific">Pleomassaria siparia CBS 279.74</name>
    <dbReference type="NCBI Taxonomy" id="1314801"/>
    <lineage>
        <taxon>Eukaryota</taxon>
        <taxon>Fungi</taxon>
        <taxon>Dikarya</taxon>
        <taxon>Ascomycota</taxon>
        <taxon>Pezizomycotina</taxon>
        <taxon>Dothideomycetes</taxon>
        <taxon>Pleosporomycetidae</taxon>
        <taxon>Pleosporales</taxon>
        <taxon>Pleomassariaceae</taxon>
        <taxon>Pleomassaria</taxon>
    </lineage>
</organism>
<comment type="similarity">
    <text evidence="3">Belongs to the EFG1 family.</text>
</comment>
<dbReference type="InterPro" id="IPR050786">
    <property type="entry name" value="EFG1_rRNA-proc"/>
</dbReference>
<dbReference type="EMBL" id="MU005765">
    <property type="protein sequence ID" value="KAF2712938.1"/>
    <property type="molecule type" value="Genomic_DNA"/>
</dbReference>
<dbReference type="Pfam" id="PF10153">
    <property type="entry name" value="Efg1"/>
    <property type="match status" value="1"/>
</dbReference>
<evidence type="ECO:0000256" key="5">
    <source>
        <dbReference type="ARBA" id="ARBA00019827"/>
    </source>
</evidence>
<evidence type="ECO:0000256" key="7">
    <source>
        <dbReference type="ARBA" id="ARBA00023054"/>
    </source>
</evidence>
<evidence type="ECO:0000256" key="1">
    <source>
        <dbReference type="ARBA" id="ARBA00002773"/>
    </source>
</evidence>
<gene>
    <name evidence="10" type="ORF">K504DRAFT_487483</name>
</gene>
<evidence type="ECO:0000256" key="3">
    <source>
        <dbReference type="ARBA" id="ARBA00006916"/>
    </source>
</evidence>
<evidence type="ECO:0000256" key="4">
    <source>
        <dbReference type="ARBA" id="ARBA00018689"/>
    </source>
</evidence>
<protein>
    <recommendedName>
        <fullName evidence="4">rRNA-processing protein EFG1</fullName>
    </recommendedName>
    <alternativeName>
        <fullName evidence="5">rRNA-processing protein efg1</fullName>
    </alternativeName>
</protein>
<dbReference type="PANTHER" id="PTHR33911">
    <property type="entry name" value="RRNA-PROCESSING PROTEIN EFG1"/>
    <property type="match status" value="1"/>
</dbReference>
<sequence length="288" mass="33326">MSQKRKLAESAADGEDVQNFSKKPRSEAKTGGPRNKSKGKWRADQQKTYTTTSQLKSRIRDLKRLLEHVDNTPKHKMSATMRIERERELATCEHQVAEKVAATREIENRQKMISKYHQVRFFDRQKATRILKRLRKRLSKDTPDESLSKGEIEKRIHNAEVDVNYAQYYPLSKVYPSLYPSAKQNKKKTEASTDEDETSNQQGEEQLDGPKGDVEMWKAIERAMEKGGLDEIRNSEGHLPALKPKDDTRKKKTKEVKVKVKKVRKVQENTDLPPIREEAEESDGGFFE</sequence>
<feature type="region of interest" description="Disordered" evidence="9">
    <location>
        <begin position="1"/>
        <end position="53"/>
    </location>
</feature>
<name>A0A6G1KJD0_9PLEO</name>
<evidence type="ECO:0000256" key="2">
    <source>
        <dbReference type="ARBA" id="ARBA00004604"/>
    </source>
</evidence>
<feature type="compositionally biased region" description="Basic residues" evidence="9">
    <location>
        <begin position="250"/>
        <end position="264"/>
    </location>
</feature>
<dbReference type="AlphaFoldDB" id="A0A6G1KJD0"/>
<keyword evidence="7" id="KW-0175">Coiled coil</keyword>
<dbReference type="Proteomes" id="UP000799428">
    <property type="component" value="Unassembled WGS sequence"/>
</dbReference>
<dbReference type="PANTHER" id="PTHR33911:SF1">
    <property type="entry name" value="RRNA-PROCESSING PROTEIN EFG1"/>
    <property type="match status" value="1"/>
</dbReference>
<dbReference type="GO" id="GO:0030688">
    <property type="term" value="C:preribosome, small subunit precursor"/>
    <property type="evidence" value="ECO:0007669"/>
    <property type="project" value="TreeGrafter"/>
</dbReference>
<proteinExistence type="inferred from homology"/>
<dbReference type="OrthoDB" id="47732at2759"/>
<reference evidence="10" key="1">
    <citation type="journal article" date="2020" name="Stud. Mycol.">
        <title>101 Dothideomycetes genomes: a test case for predicting lifestyles and emergence of pathogens.</title>
        <authorList>
            <person name="Haridas S."/>
            <person name="Albert R."/>
            <person name="Binder M."/>
            <person name="Bloem J."/>
            <person name="Labutti K."/>
            <person name="Salamov A."/>
            <person name="Andreopoulos B."/>
            <person name="Baker S."/>
            <person name="Barry K."/>
            <person name="Bills G."/>
            <person name="Bluhm B."/>
            <person name="Cannon C."/>
            <person name="Castanera R."/>
            <person name="Culley D."/>
            <person name="Daum C."/>
            <person name="Ezra D."/>
            <person name="Gonzalez J."/>
            <person name="Henrissat B."/>
            <person name="Kuo A."/>
            <person name="Liang C."/>
            <person name="Lipzen A."/>
            <person name="Lutzoni F."/>
            <person name="Magnuson J."/>
            <person name="Mondo S."/>
            <person name="Nolan M."/>
            <person name="Ohm R."/>
            <person name="Pangilinan J."/>
            <person name="Park H.-J."/>
            <person name="Ramirez L."/>
            <person name="Alfaro M."/>
            <person name="Sun H."/>
            <person name="Tritt A."/>
            <person name="Yoshinaga Y."/>
            <person name="Zwiers L.-H."/>
            <person name="Turgeon B."/>
            <person name="Goodwin S."/>
            <person name="Spatafora J."/>
            <person name="Crous P."/>
            <person name="Grigoriev I."/>
        </authorList>
    </citation>
    <scope>NUCLEOTIDE SEQUENCE</scope>
    <source>
        <strain evidence="10">CBS 279.74</strain>
    </source>
</reference>
<accession>A0A6G1KJD0</accession>
<keyword evidence="11" id="KW-1185">Reference proteome</keyword>
<dbReference type="InterPro" id="IPR019310">
    <property type="entry name" value="Efg1"/>
</dbReference>
<comment type="function">
    <text evidence="1">Involved in rRNA processing.</text>
</comment>
<keyword evidence="8" id="KW-0539">Nucleus</keyword>
<evidence type="ECO:0000256" key="9">
    <source>
        <dbReference type="SAM" id="MobiDB-lite"/>
    </source>
</evidence>
<feature type="region of interest" description="Disordered" evidence="9">
    <location>
        <begin position="185"/>
        <end position="215"/>
    </location>
</feature>
<feature type="compositionally biased region" description="Acidic residues" evidence="9">
    <location>
        <begin position="278"/>
        <end position="288"/>
    </location>
</feature>
<dbReference type="GO" id="GO:0000462">
    <property type="term" value="P:maturation of SSU-rRNA from tricistronic rRNA transcript (SSU-rRNA, 5.8S rRNA, LSU-rRNA)"/>
    <property type="evidence" value="ECO:0007669"/>
    <property type="project" value="TreeGrafter"/>
</dbReference>
<comment type="subcellular location">
    <subcellularLocation>
        <location evidence="2">Nucleus</location>
        <location evidence="2">Nucleolus</location>
    </subcellularLocation>
</comment>
<evidence type="ECO:0000256" key="6">
    <source>
        <dbReference type="ARBA" id="ARBA00022552"/>
    </source>
</evidence>
<evidence type="ECO:0000313" key="10">
    <source>
        <dbReference type="EMBL" id="KAF2712938.1"/>
    </source>
</evidence>
<feature type="region of interest" description="Disordered" evidence="9">
    <location>
        <begin position="228"/>
        <end position="288"/>
    </location>
</feature>
<keyword evidence="6" id="KW-0698">rRNA processing</keyword>
<dbReference type="GO" id="GO:0005730">
    <property type="term" value="C:nucleolus"/>
    <property type="evidence" value="ECO:0007669"/>
    <property type="project" value="UniProtKB-SubCell"/>
</dbReference>
<evidence type="ECO:0000313" key="11">
    <source>
        <dbReference type="Proteomes" id="UP000799428"/>
    </source>
</evidence>